<name>A0ABN1I0K5_9SPHN</name>
<gene>
    <name evidence="2" type="ORF">GCM10009102_34480</name>
</gene>
<accession>A0ABN1I0K5</accession>
<reference evidence="2 3" key="1">
    <citation type="journal article" date="2019" name="Int. J. Syst. Evol. Microbiol.">
        <title>The Global Catalogue of Microorganisms (GCM) 10K type strain sequencing project: providing services to taxonomists for standard genome sequencing and annotation.</title>
        <authorList>
            <consortium name="The Broad Institute Genomics Platform"/>
            <consortium name="The Broad Institute Genome Sequencing Center for Infectious Disease"/>
            <person name="Wu L."/>
            <person name="Ma J."/>
        </authorList>
    </citation>
    <scope>NUCLEOTIDE SEQUENCE [LARGE SCALE GENOMIC DNA]</scope>
    <source>
        <strain evidence="2 3">JCM 14603</strain>
    </source>
</reference>
<proteinExistence type="predicted"/>
<evidence type="ECO:0000259" key="1">
    <source>
        <dbReference type="Pfam" id="PF14082"/>
    </source>
</evidence>
<dbReference type="InterPro" id="IPR025359">
    <property type="entry name" value="SduA_C"/>
</dbReference>
<evidence type="ECO:0000313" key="3">
    <source>
        <dbReference type="Proteomes" id="UP001500238"/>
    </source>
</evidence>
<dbReference type="Pfam" id="PF14082">
    <property type="entry name" value="SduA_C"/>
    <property type="match status" value="1"/>
</dbReference>
<protein>
    <recommendedName>
        <fullName evidence="1">Shedu protein SduA C-terminal domain-containing protein</fullName>
    </recommendedName>
</protein>
<comment type="caution">
    <text evidence="2">The sequence shown here is derived from an EMBL/GenBank/DDBJ whole genome shotgun (WGS) entry which is preliminary data.</text>
</comment>
<evidence type="ECO:0000313" key="2">
    <source>
        <dbReference type="EMBL" id="GAA0678987.1"/>
    </source>
</evidence>
<keyword evidence="3" id="KW-1185">Reference proteome</keyword>
<dbReference type="EMBL" id="BAAAES010000025">
    <property type="protein sequence ID" value="GAA0678987.1"/>
    <property type="molecule type" value="Genomic_DNA"/>
</dbReference>
<feature type="domain" description="Shedu protein SduA C-terminal" evidence="1">
    <location>
        <begin position="230"/>
        <end position="397"/>
    </location>
</feature>
<dbReference type="Proteomes" id="UP001500238">
    <property type="component" value="Unassembled WGS sequence"/>
</dbReference>
<organism evidence="2 3">
    <name type="scientific">Sphingomonas insulae</name>
    <dbReference type="NCBI Taxonomy" id="424800"/>
    <lineage>
        <taxon>Bacteria</taxon>
        <taxon>Pseudomonadati</taxon>
        <taxon>Pseudomonadota</taxon>
        <taxon>Alphaproteobacteria</taxon>
        <taxon>Sphingomonadales</taxon>
        <taxon>Sphingomonadaceae</taxon>
        <taxon>Sphingomonas</taxon>
    </lineage>
</organism>
<sequence>MALRFEDRLGRGVVLEYEPENWDARWVWAKLRTEGRVRIAKVFHFDRTDLLGELPSDDDFENIDGFVYRFRFGSRRAGFRVIEGKRLGITHNVRIADALPLERRLFVAHRDMSIFRGLSAVMPTGGEIVIGGDEDGSIPIQEFERLLTKFPTTTELNRYARARVADVVGQYVDGMADARRHYEEYMNRHKAIGATGSLDTEELLEAELAKYQLIRDTLRGWLAAAEVRVERDWQQLLMKFLLLIFPKYVAILENVQIADVYSTPGRARRRFIDIALVDAAGNLDVIEIKRPRGGLLAGGDYRENGFPSRELSGTIMQAEKYLFHLSKWGLDGERALTERYAAKLPPGMSIRVTNPKAIVILGRDPTGGVGGEQAVDLEVVRRKYANVMDIMSYDDLLRRLDNVIASLRSRIDEETDI</sequence>